<keyword evidence="4" id="KW-1185">Reference proteome</keyword>
<name>A0AAU9FXW7_DROMD</name>
<evidence type="ECO:0000256" key="2">
    <source>
        <dbReference type="SAM" id="Phobius"/>
    </source>
</evidence>
<keyword evidence="2" id="KW-0812">Transmembrane</keyword>
<sequence length="124" mass="14416">MGVISQIVDYFSPPPEPELTYYELILEMIKQPWDYLQTLSAAYPYGPMAMLCVCTGLLLYAKDVIKMPRRLFNGNGVPQVVQNEEEHGVEEHVDEEHGEEDGQEDEEFEDYQEEFEVSDEEFED</sequence>
<reference evidence="3 4" key="1">
    <citation type="submission" date="2024-02" db="EMBL/GenBank/DDBJ databases">
        <title>A chromosome-level genome assembly of Drosophila madeirensis, a fruit fly species endemic to Madeira island.</title>
        <authorList>
            <person name="Tomihara K."/>
            <person name="Llopart A."/>
            <person name="Yamamoto D."/>
        </authorList>
    </citation>
    <scope>NUCLEOTIDE SEQUENCE [LARGE SCALE GENOMIC DNA]</scope>
    <source>
        <strain evidence="3 4">RF1</strain>
    </source>
</reference>
<evidence type="ECO:0000256" key="1">
    <source>
        <dbReference type="SAM" id="MobiDB-lite"/>
    </source>
</evidence>
<feature type="region of interest" description="Disordered" evidence="1">
    <location>
        <begin position="81"/>
        <end position="124"/>
    </location>
</feature>
<keyword evidence="2" id="KW-1133">Transmembrane helix</keyword>
<dbReference type="EMBL" id="AP029266">
    <property type="protein sequence ID" value="BFG00970.1"/>
    <property type="molecule type" value="Genomic_DNA"/>
</dbReference>
<feature type="compositionally biased region" description="Acidic residues" evidence="1">
    <location>
        <begin position="96"/>
        <end position="124"/>
    </location>
</feature>
<accession>A0AAU9FXW7</accession>
<feature type="transmembrane region" description="Helical" evidence="2">
    <location>
        <begin position="42"/>
        <end position="61"/>
    </location>
</feature>
<evidence type="ECO:0000313" key="4">
    <source>
        <dbReference type="Proteomes" id="UP001500889"/>
    </source>
</evidence>
<keyword evidence="2" id="KW-0472">Membrane</keyword>
<protein>
    <submittedName>
        <fullName evidence="3">Uncharacterized protein</fullName>
    </submittedName>
</protein>
<organism evidence="3 4">
    <name type="scientific">Drosophila madeirensis</name>
    <name type="common">Fruit fly</name>
    <dbReference type="NCBI Taxonomy" id="30013"/>
    <lineage>
        <taxon>Eukaryota</taxon>
        <taxon>Metazoa</taxon>
        <taxon>Ecdysozoa</taxon>
        <taxon>Arthropoda</taxon>
        <taxon>Hexapoda</taxon>
        <taxon>Insecta</taxon>
        <taxon>Pterygota</taxon>
        <taxon>Neoptera</taxon>
        <taxon>Endopterygota</taxon>
        <taxon>Diptera</taxon>
        <taxon>Brachycera</taxon>
        <taxon>Muscomorpha</taxon>
        <taxon>Ephydroidea</taxon>
        <taxon>Drosophilidae</taxon>
        <taxon>Drosophila</taxon>
        <taxon>Sophophora</taxon>
    </lineage>
</organism>
<proteinExistence type="predicted"/>
<evidence type="ECO:0000313" key="3">
    <source>
        <dbReference type="EMBL" id="BFG00970.1"/>
    </source>
</evidence>
<gene>
    <name evidence="3" type="ORF">DMAD_00839</name>
</gene>
<feature type="compositionally biased region" description="Basic and acidic residues" evidence="1">
    <location>
        <begin position="84"/>
        <end position="95"/>
    </location>
</feature>
<dbReference type="Proteomes" id="UP001500889">
    <property type="component" value="Chromosome A"/>
</dbReference>
<dbReference type="AlphaFoldDB" id="A0AAU9FXW7"/>